<reference evidence="7 8" key="1">
    <citation type="submission" date="2019-03" db="EMBL/GenBank/DDBJ databases">
        <title>Arenimonas daejeonensis sp. nov., isolated from compost.</title>
        <authorList>
            <person name="Jeon C.O."/>
        </authorList>
    </citation>
    <scope>NUCLEOTIDE SEQUENCE [LARGE SCALE GENOMIC DNA]</scope>
    <source>
        <strain evidence="7 8">R29</strain>
    </source>
</reference>
<dbReference type="EMBL" id="SMDR01000003">
    <property type="protein sequence ID" value="TNJ33224.1"/>
    <property type="molecule type" value="Genomic_DNA"/>
</dbReference>
<dbReference type="Gene3D" id="1.10.1740.10">
    <property type="match status" value="1"/>
</dbReference>
<gene>
    <name evidence="7" type="ORF">E1B00_13070</name>
</gene>
<dbReference type="GO" id="GO:0016987">
    <property type="term" value="F:sigma factor activity"/>
    <property type="evidence" value="ECO:0007669"/>
    <property type="project" value="UniProtKB-KW"/>
</dbReference>
<comment type="caution">
    <text evidence="7">The sequence shown here is derived from an EMBL/GenBank/DDBJ whole genome shotgun (WGS) entry which is preliminary data.</text>
</comment>
<dbReference type="InterPro" id="IPR013324">
    <property type="entry name" value="RNA_pol_sigma_r3/r4-like"/>
</dbReference>
<keyword evidence="1" id="KW-0805">Transcription regulation</keyword>
<dbReference type="InterPro" id="IPR000943">
    <property type="entry name" value="RNA_pol_sigma70"/>
</dbReference>
<dbReference type="InterPro" id="IPR007630">
    <property type="entry name" value="RNA_pol_sigma70_r4"/>
</dbReference>
<sequence length="224" mass="25314">MKGVESGEVQLWERYRRRDDRSARDQIFEAHSGWAAAIGAGLHRQYWSPQAERDDYLQNARVGLLEAMSRYDPDRGVPFRVFAQSRVRGAVLNALRVAQDSTQLPAASAETADSRARPIPADAFETLVASIVSTSLGFLLESAIGGEADADDGFVYARNRQIETRIRAAVNLLPARHQEIIVEHYFRQTPLHDMADRWRLTKGRVSQLHHDALIKLRATLRDLR</sequence>
<dbReference type="InterPro" id="IPR013325">
    <property type="entry name" value="RNA_pol_sigma_r2"/>
</dbReference>
<protein>
    <submittedName>
        <fullName evidence="7">Sigma-70 family RNA polymerase sigma factor</fullName>
    </submittedName>
</protein>
<dbReference type="GO" id="GO:0006352">
    <property type="term" value="P:DNA-templated transcription initiation"/>
    <property type="evidence" value="ECO:0007669"/>
    <property type="project" value="InterPro"/>
</dbReference>
<evidence type="ECO:0000313" key="8">
    <source>
        <dbReference type="Proteomes" id="UP000305760"/>
    </source>
</evidence>
<evidence type="ECO:0000256" key="1">
    <source>
        <dbReference type="ARBA" id="ARBA00023015"/>
    </source>
</evidence>
<organism evidence="7 8">
    <name type="scientific">Arenimonas terrae</name>
    <dbReference type="NCBI Taxonomy" id="2546226"/>
    <lineage>
        <taxon>Bacteria</taxon>
        <taxon>Pseudomonadati</taxon>
        <taxon>Pseudomonadota</taxon>
        <taxon>Gammaproteobacteria</taxon>
        <taxon>Lysobacterales</taxon>
        <taxon>Lysobacteraceae</taxon>
        <taxon>Arenimonas</taxon>
    </lineage>
</organism>
<keyword evidence="2" id="KW-0731">Sigma factor</keyword>
<dbReference type="AlphaFoldDB" id="A0A5C4RQH8"/>
<evidence type="ECO:0000256" key="4">
    <source>
        <dbReference type="ARBA" id="ARBA00023163"/>
    </source>
</evidence>
<dbReference type="InterPro" id="IPR007627">
    <property type="entry name" value="RNA_pol_sigma70_r2"/>
</dbReference>
<dbReference type="Pfam" id="PF04545">
    <property type="entry name" value="Sigma70_r4"/>
    <property type="match status" value="1"/>
</dbReference>
<dbReference type="RefSeq" id="WP_139449480.1">
    <property type="nucleotide sequence ID" value="NZ_SMDR01000003.1"/>
</dbReference>
<dbReference type="PANTHER" id="PTHR30385:SF8">
    <property type="entry name" value="RNA POLYMERASE SIGMA-E FACTOR"/>
    <property type="match status" value="1"/>
</dbReference>
<dbReference type="Pfam" id="PF04542">
    <property type="entry name" value="Sigma70_r2"/>
    <property type="match status" value="1"/>
</dbReference>
<dbReference type="Proteomes" id="UP000305760">
    <property type="component" value="Unassembled WGS sequence"/>
</dbReference>
<accession>A0A5C4RQH8</accession>
<dbReference type="PANTHER" id="PTHR30385">
    <property type="entry name" value="SIGMA FACTOR F FLAGELLAR"/>
    <property type="match status" value="1"/>
</dbReference>
<dbReference type="GO" id="GO:0003677">
    <property type="term" value="F:DNA binding"/>
    <property type="evidence" value="ECO:0007669"/>
    <property type="project" value="UniProtKB-KW"/>
</dbReference>
<evidence type="ECO:0000256" key="2">
    <source>
        <dbReference type="ARBA" id="ARBA00023082"/>
    </source>
</evidence>
<dbReference type="SUPFAM" id="SSF88946">
    <property type="entry name" value="Sigma2 domain of RNA polymerase sigma factors"/>
    <property type="match status" value="1"/>
</dbReference>
<evidence type="ECO:0000313" key="7">
    <source>
        <dbReference type="EMBL" id="TNJ33224.1"/>
    </source>
</evidence>
<evidence type="ECO:0000256" key="3">
    <source>
        <dbReference type="ARBA" id="ARBA00023125"/>
    </source>
</evidence>
<name>A0A5C4RQH8_9GAMM</name>
<evidence type="ECO:0000259" key="6">
    <source>
        <dbReference type="Pfam" id="PF04545"/>
    </source>
</evidence>
<dbReference type="SUPFAM" id="SSF88659">
    <property type="entry name" value="Sigma3 and sigma4 domains of RNA polymerase sigma factors"/>
    <property type="match status" value="1"/>
</dbReference>
<feature type="domain" description="RNA polymerase sigma-70 region 2" evidence="5">
    <location>
        <begin position="44"/>
        <end position="98"/>
    </location>
</feature>
<dbReference type="Gene3D" id="1.20.140.160">
    <property type="match status" value="1"/>
</dbReference>
<proteinExistence type="predicted"/>
<dbReference type="PRINTS" id="PR00046">
    <property type="entry name" value="SIGMA70FCT"/>
</dbReference>
<dbReference type="InterPro" id="IPR014284">
    <property type="entry name" value="RNA_pol_sigma-70_dom"/>
</dbReference>
<dbReference type="OrthoDB" id="8481770at2"/>
<keyword evidence="8" id="KW-1185">Reference proteome</keyword>
<feature type="domain" description="RNA polymerase sigma-70 region 4" evidence="6">
    <location>
        <begin position="172"/>
        <end position="218"/>
    </location>
</feature>
<dbReference type="NCBIfam" id="TIGR02937">
    <property type="entry name" value="sigma70-ECF"/>
    <property type="match status" value="1"/>
</dbReference>
<keyword evidence="3" id="KW-0238">DNA-binding</keyword>
<evidence type="ECO:0000259" key="5">
    <source>
        <dbReference type="Pfam" id="PF04542"/>
    </source>
</evidence>
<keyword evidence="4" id="KW-0804">Transcription</keyword>